<feature type="transmembrane region" description="Helical" evidence="9">
    <location>
        <begin position="121"/>
        <end position="148"/>
    </location>
</feature>
<dbReference type="GO" id="GO:0005886">
    <property type="term" value="C:plasma membrane"/>
    <property type="evidence" value="ECO:0007669"/>
    <property type="project" value="UniProtKB-SubCell"/>
</dbReference>
<dbReference type="InterPro" id="IPR024529">
    <property type="entry name" value="ECF_trnsprt_substrate-spec"/>
</dbReference>
<evidence type="ECO:0000256" key="7">
    <source>
        <dbReference type="ARBA" id="ARBA00023136"/>
    </source>
</evidence>
<keyword evidence="5 9" id="KW-0812">Transmembrane</keyword>
<feature type="transmembrane region" description="Helical" evidence="9">
    <location>
        <begin position="55"/>
        <end position="75"/>
    </location>
</feature>
<keyword evidence="7 8" id="KW-0472">Membrane</keyword>
<feature type="transmembrane region" description="Helical" evidence="9">
    <location>
        <begin position="168"/>
        <end position="199"/>
    </location>
</feature>
<feature type="transmembrane region" description="Helical" evidence="9">
    <location>
        <begin position="24"/>
        <end position="43"/>
    </location>
</feature>
<evidence type="ECO:0000256" key="3">
    <source>
        <dbReference type="ARBA" id="ARBA00022448"/>
    </source>
</evidence>
<evidence type="ECO:0000256" key="8">
    <source>
        <dbReference type="PIRNR" id="PIRNR037778"/>
    </source>
</evidence>
<dbReference type="Gene3D" id="1.10.1760.20">
    <property type="match status" value="1"/>
</dbReference>
<evidence type="ECO:0000256" key="2">
    <source>
        <dbReference type="ARBA" id="ARBA00005540"/>
    </source>
</evidence>
<protein>
    <recommendedName>
        <fullName evidence="8">Riboflavin transporter</fullName>
    </recommendedName>
</protein>
<reference evidence="10" key="1">
    <citation type="submission" date="2020-08" db="EMBL/GenBank/DDBJ databases">
        <authorList>
            <person name="Cejkova D."/>
            <person name="Kubasova T."/>
            <person name="Jahodarova E."/>
            <person name="Rychlik I."/>
        </authorList>
    </citation>
    <scope>NUCLEOTIDE SEQUENCE</scope>
    <source>
        <strain evidence="10">An559</strain>
    </source>
</reference>
<dbReference type="PANTHER" id="PTHR38438:SF1">
    <property type="entry name" value="RIBOFLAVIN TRANSPORTER RIBU"/>
    <property type="match status" value="1"/>
</dbReference>
<evidence type="ECO:0000256" key="5">
    <source>
        <dbReference type="ARBA" id="ARBA00022692"/>
    </source>
</evidence>
<comment type="similarity">
    <text evidence="2 8">Belongs to the prokaryotic riboflavin transporter (P-RFT) (TC 2.A.87) family.</text>
</comment>
<comment type="function">
    <text evidence="8">Probably a riboflavin-binding protein that interacts with the energy-coupling factor (ECF) ABC-transporter complex.</text>
</comment>
<accession>A0A938X630</accession>
<dbReference type="Pfam" id="PF12822">
    <property type="entry name" value="ECF_trnsprt"/>
    <property type="match status" value="1"/>
</dbReference>
<gene>
    <name evidence="10" type="ORF">H6A12_05355</name>
</gene>
<evidence type="ECO:0000256" key="1">
    <source>
        <dbReference type="ARBA" id="ARBA00004651"/>
    </source>
</evidence>
<dbReference type="GO" id="GO:0032217">
    <property type="term" value="F:riboflavin transmembrane transporter activity"/>
    <property type="evidence" value="ECO:0007669"/>
    <property type="project" value="UniProtKB-UniRule"/>
</dbReference>
<keyword evidence="11" id="KW-1185">Reference proteome</keyword>
<organism evidence="10 11">
    <name type="scientific">Merdimmobilis hominis</name>
    <dbReference type="NCBI Taxonomy" id="2897707"/>
    <lineage>
        <taxon>Bacteria</taxon>
        <taxon>Bacillati</taxon>
        <taxon>Bacillota</taxon>
        <taxon>Clostridia</taxon>
        <taxon>Eubacteriales</taxon>
        <taxon>Oscillospiraceae</taxon>
        <taxon>Merdimmobilis</taxon>
    </lineage>
</organism>
<comment type="caution">
    <text evidence="10">The sequence shown here is derived from an EMBL/GenBank/DDBJ whole genome shotgun (WGS) entry which is preliminary data.</text>
</comment>
<evidence type="ECO:0000256" key="9">
    <source>
        <dbReference type="SAM" id="Phobius"/>
    </source>
</evidence>
<evidence type="ECO:0000313" key="11">
    <source>
        <dbReference type="Proteomes" id="UP000774750"/>
    </source>
</evidence>
<sequence>MGHQQGTIANTQTGKMALKTITKVAVLSAISVIVMLFEIPLPFAPGFYKVDLSEVVVMIGTLAMGVVPGIFIELIKVLLNLLINGTITAGVGELANFVIGCSYIVPAALIYRHRKTLKTAIVGMSVGTVSITIVGALMNLFVLLPAYSALAGMPLDTLVGMGTAVNPAITNVATLVLFATVPFNLLKGVVSSVLVLLLYKRLSPILHR</sequence>
<dbReference type="AlphaFoldDB" id="A0A938X630"/>
<comment type="subcellular location">
    <subcellularLocation>
        <location evidence="1">Cell membrane</location>
        <topology evidence="1">Multi-pass membrane protein</topology>
    </subcellularLocation>
</comment>
<dbReference type="Proteomes" id="UP000774750">
    <property type="component" value="Unassembled WGS sequence"/>
</dbReference>
<dbReference type="PANTHER" id="PTHR38438">
    <property type="entry name" value="RIBOFLAVIN TRANSPORTER RIBU"/>
    <property type="match status" value="1"/>
</dbReference>
<keyword evidence="6 9" id="KW-1133">Transmembrane helix</keyword>
<dbReference type="PIRSF" id="PIRSF037778">
    <property type="entry name" value="UCP037778_transp_RibU"/>
    <property type="match status" value="1"/>
</dbReference>
<dbReference type="EMBL" id="JACJKY010000006">
    <property type="protein sequence ID" value="MBM6920583.1"/>
    <property type="molecule type" value="Genomic_DNA"/>
</dbReference>
<keyword evidence="3 8" id="KW-0813">Transport</keyword>
<reference evidence="10" key="2">
    <citation type="journal article" date="2021" name="Sci. Rep.">
        <title>The distribution of antibiotic resistance genes in chicken gut microbiota commensals.</title>
        <authorList>
            <person name="Juricova H."/>
            <person name="Matiasovicova J."/>
            <person name="Kubasova T."/>
            <person name="Cejkova D."/>
            <person name="Rychlik I."/>
        </authorList>
    </citation>
    <scope>NUCLEOTIDE SEQUENCE</scope>
    <source>
        <strain evidence="10">An559</strain>
    </source>
</reference>
<keyword evidence="4 8" id="KW-1003">Cell membrane</keyword>
<evidence type="ECO:0000256" key="6">
    <source>
        <dbReference type="ARBA" id="ARBA00022989"/>
    </source>
</evidence>
<dbReference type="InterPro" id="IPR025720">
    <property type="entry name" value="RibU"/>
</dbReference>
<proteinExistence type="inferred from homology"/>
<evidence type="ECO:0000313" key="10">
    <source>
        <dbReference type="EMBL" id="MBM6920583.1"/>
    </source>
</evidence>
<name>A0A938X630_9FIRM</name>
<evidence type="ECO:0000256" key="4">
    <source>
        <dbReference type="ARBA" id="ARBA00022475"/>
    </source>
</evidence>
<dbReference type="RefSeq" id="WP_204445603.1">
    <property type="nucleotide sequence ID" value="NZ_JACJKY010000006.1"/>
</dbReference>